<accession>A0AAE3EW29</accession>
<proteinExistence type="predicted"/>
<feature type="domain" description="Acyl-protein synthetase LuxE" evidence="1">
    <location>
        <begin position="15"/>
        <end position="323"/>
    </location>
</feature>
<comment type="caution">
    <text evidence="2">The sequence shown here is derived from an EMBL/GenBank/DDBJ whole genome shotgun (WGS) entry which is preliminary data.</text>
</comment>
<reference evidence="2" key="1">
    <citation type="submission" date="2023-02" db="EMBL/GenBank/DDBJ databases">
        <title>Genome of Flavobacteriaceae gen. nov. sp. strain F89.</title>
        <authorList>
            <person name="Wang Y."/>
        </authorList>
    </citation>
    <scope>NUCLEOTIDE SEQUENCE</scope>
    <source>
        <strain evidence="2">F89</strain>
    </source>
</reference>
<protein>
    <submittedName>
        <fullName evidence="2">Acyl transferase</fullName>
    </submittedName>
</protein>
<dbReference type="SUPFAM" id="SSF56801">
    <property type="entry name" value="Acetyl-CoA synthetase-like"/>
    <property type="match status" value="1"/>
</dbReference>
<evidence type="ECO:0000313" key="2">
    <source>
        <dbReference type="EMBL" id="MCG2460671.1"/>
    </source>
</evidence>
<dbReference type="InterPro" id="IPR007534">
    <property type="entry name" value="LuxE"/>
</dbReference>
<dbReference type="RefSeq" id="WP_317901814.1">
    <property type="nucleotide sequence ID" value="NZ_JAIRBC010000009.1"/>
</dbReference>
<dbReference type="EMBL" id="JAIRBC010000009">
    <property type="protein sequence ID" value="MCG2460671.1"/>
    <property type="molecule type" value="Genomic_DNA"/>
</dbReference>
<dbReference type="Proteomes" id="UP001200642">
    <property type="component" value="Unassembled WGS sequence"/>
</dbReference>
<dbReference type="GO" id="GO:0008218">
    <property type="term" value="P:bioluminescence"/>
    <property type="evidence" value="ECO:0007669"/>
    <property type="project" value="InterPro"/>
</dbReference>
<keyword evidence="3" id="KW-1185">Reference proteome</keyword>
<name>A0AAE3EW29_9FLAO</name>
<keyword evidence="2" id="KW-0808">Transferase</keyword>
<gene>
    <name evidence="2" type="ORF">K8352_07925</name>
</gene>
<dbReference type="AlphaFoldDB" id="A0AAE3EW29"/>
<dbReference type="Pfam" id="PF04443">
    <property type="entry name" value="LuxE"/>
    <property type="match status" value="1"/>
</dbReference>
<organism evidence="2 3">
    <name type="scientific">Cerina litoralis</name>
    <dbReference type="NCBI Taxonomy" id="2874477"/>
    <lineage>
        <taxon>Bacteria</taxon>
        <taxon>Pseudomonadati</taxon>
        <taxon>Bacteroidota</taxon>
        <taxon>Flavobacteriia</taxon>
        <taxon>Flavobacteriales</taxon>
        <taxon>Flavobacteriaceae</taxon>
        <taxon>Cerina</taxon>
    </lineage>
</organism>
<evidence type="ECO:0000259" key="1">
    <source>
        <dbReference type="Pfam" id="PF04443"/>
    </source>
</evidence>
<dbReference type="GO" id="GO:0047474">
    <property type="term" value="F:long-chain fatty acid--protein ligase activity"/>
    <property type="evidence" value="ECO:0007669"/>
    <property type="project" value="InterPro"/>
</dbReference>
<sequence length="325" mass="36566">MGPYTIFDIASSTEFRSTALKTFRLQYQNNSVYQKFCNLLGKTDANVHSLEDIPFLPVEFFKSKKVITGSGIPDILFTSSGTTGSKTSTHHVLDISIYEISFRNTFKFFYGPITDYCILALLPSYLDREGSSLIYMVEDLIKQSNHPDSGFYLYDTDGLRKKLEELENSSSKTLLIGVSFALLDLAENYPVTLKNTIVMETGGMKGRRKEMMRQELHGILKKGFEVTSIHSEYGMTELLSQAYSKGDGIFRTPPWMKILIRETEDPLTVQSYGKTGGINVIDLANVNSCSFIATQDLGKIYPDDSFEVLGRFDHSDIRGCNLMVL</sequence>
<dbReference type="GO" id="GO:0016740">
    <property type="term" value="F:transferase activity"/>
    <property type="evidence" value="ECO:0007669"/>
    <property type="project" value="UniProtKB-KW"/>
</dbReference>
<evidence type="ECO:0000313" key="3">
    <source>
        <dbReference type="Proteomes" id="UP001200642"/>
    </source>
</evidence>